<protein>
    <recommendedName>
        <fullName evidence="12">Pyridine nucleotide-disulfide oxidoreductase</fullName>
    </recommendedName>
</protein>
<evidence type="ECO:0000256" key="1">
    <source>
        <dbReference type="ARBA" id="ARBA00007532"/>
    </source>
</evidence>
<keyword evidence="3 6" id="KW-0274">FAD</keyword>
<evidence type="ECO:0000256" key="5">
    <source>
        <dbReference type="PIRSR" id="PIRSR000350-2"/>
    </source>
</evidence>
<sequence>MTARLQTDVLVLGWGKGGKTLARSLGRSGRRVVLVERDDAMLGGTCINVACVPTKALVHQAEQRRPDDDADAYLARAIATRDGLVERLREANRQLLATVDAVTLVRGEARFVGERAVRVTGGDEALEIRAEHVVIGTGTVPRRPGIPGDDGPRTHDSTSLQALEGVPARLAIVGAGAVALEFASMFARFGSAVTVIARGPAILPAEDDDVRESVEATLADAGVRILTRAETERIDDDGTVATVVTSADPVHADAVLLATGRSPATAELDLAAGGVDVDERGFVVVDELLRTSAERVWAVGDVNGGQQLTPISLDDHRIVAAQLTGAGGRRRDDRVAVPTTIFTTPPLARVGLTEREARERGIAVRVGAKAVAGIAAMPRPKAVGETHGIVKLVVDAETDLVLGAALHCVDAQEVVNLVALAMRAGATASDLRDGIWTHPSSTEALNEVLAELR</sequence>
<reference evidence="10 11" key="1">
    <citation type="journal article" date="2013" name="Genome Announc.">
        <title>First draft genome sequence from a member of the genus agrococcus, isolated from modern microbialites.</title>
        <authorList>
            <person name="White R.A.III."/>
            <person name="Grassa C.J."/>
            <person name="Suttle C.A."/>
        </authorList>
    </citation>
    <scope>NUCLEOTIDE SEQUENCE [LARGE SCALE GENOMIC DNA]</scope>
    <source>
        <strain evidence="10 11">RW1</strain>
    </source>
</reference>
<feature type="binding site" evidence="6">
    <location>
        <position position="260"/>
    </location>
    <ligand>
        <name>NAD(+)</name>
        <dbReference type="ChEBI" id="CHEBI:57540"/>
    </ligand>
</feature>
<dbReference type="SUPFAM" id="SSF55424">
    <property type="entry name" value="FAD/NAD-linked reductases, dimerisation (C-terminal) domain"/>
    <property type="match status" value="1"/>
</dbReference>
<dbReference type="Gene3D" id="3.50.50.60">
    <property type="entry name" value="FAD/NAD(P)-binding domain"/>
    <property type="match status" value="2"/>
</dbReference>
<dbReference type="InterPro" id="IPR001100">
    <property type="entry name" value="Pyr_nuc-diS_OxRdtase"/>
</dbReference>
<comment type="cofactor">
    <cofactor evidence="6">
        <name>FAD</name>
        <dbReference type="ChEBI" id="CHEBI:57692"/>
    </cofactor>
    <text evidence="6">Binds 1 FAD per subunit.</text>
</comment>
<evidence type="ECO:0000256" key="7">
    <source>
        <dbReference type="PIRSR" id="PIRSR000350-4"/>
    </source>
</evidence>
<feature type="disulfide bond" description="Redox-active" evidence="7">
    <location>
        <begin position="46"/>
        <end position="51"/>
    </location>
</feature>
<dbReference type="SUPFAM" id="SSF51905">
    <property type="entry name" value="FAD/NAD(P)-binding domain"/>
    <property type="match status" value="1"/>
</dbReference>
<organism evidence="10 11">
    <name type="scientific">Agrococcus pavilionensis RW1</name>
    <dbReference type="NCBI Taxonomy" id="1330458"/>
    <lineage>
        <taxon>Bacteria</taxon>
        <taxon>Bacillati</taxon>
        <taxon>Actinomycetota</taxon>
        <taxon>Actinomycetes</taxon>
        <taxon>Micrococcales</taxon>
        <taxon>Microbacteriaceae</taxon>
        <taxon>Agrococcus</taxon>
    </lineage>
</organism>
<dbReference type="PIRSF" id="PIRSF000350">
    <property type="entry name" value="Mercury_reductase_MerA"/>
    <property type="match status" value="1"/>
</dbReference>
<dbReference type="InterPro" id="IPR023753">
    <property type="entry name" value="FAD/NAD-binding_dom"/>
</dbReference>
<keyword evidence="2" id="KW-0285">Flavoprotein</keyword>
<dbReference type="GO" id="GO:0003955">
    <property type="term" value="F:NAD(P)H dehydrogenase (quinone) activity"/>
    <property type="evidence" value="ECO:0007669"/>
    <property type="project" value="TreeGrafter"/>
</dbReference>
<evidence type="ECO:0000259" key="8">
    <source>
        <dbReference type="Pfam" id="PF02852"/>
    </source>
</evidence>
<feature type="domain" description="Pyridine nucleotide-disulphide oxidoreductase dimerisation" evidence="8">
    <location>
        <begin position="337"/>
        <end position="447"/>
    </location>
</feature>
<dbReference type="FunFam" id="3.30.390.30:FF:000001">
    <property type="entry name" value="Dihydrolipoyl dehydrogenase"/>
    <property type="match status" value="1"/>
</dbReference>
<feature type="binding site" evidence="6">
    <location>
        <position position="55"/>
    </location>
    <ligand>
        <name>FAD</name>
        <dbReference type="ChEBI" id="CHEBI:57692"/>
    </ligand>
</feature>
<comment type="similarity">
    <text evidence="1">Belongs to the class-I pyridine nucleotide-disulfide oxidoreductase family.</text>
</comment>
<accession>U1MU18</accession>
<feature type="binding site" evidence="6">
    <location>
        <position position="301"/>
    </location>
    <ligand>
        <name>FAD</name>
        <dbReference type="ChEBI" id="CHEBI:57692"/>
    </ligand>
</feature>
<dbReference type="PANTHER" id="PTHR43014">
    <property type="entry name" value="MERCURIC REDUCTASE"/>
    <property type="match status" value="1"/>
</dbReference>
<proteinExistence type="inferred from homology"/>
<dbReference type="Pfam" id="PF02852">
    <property type="entry name" value="Pyr_redox_dim"/>
    <property type="match status" value="1"/>
</dbReference>
<feature type="domain" description="FAD/NAD(P)-binding" evidence="9">
    <location>
        <begin position="8"/>
        <end position="310"/>
    </location>
</feature>
<dbReference type="InterPro" id="IPR016156">
    <property type="entry name" value="FAD/NAD-linked_Rdtase_dimer_sf"/>
</dbReference>
<dbReference type="InterPro" id="IPR036188">
    <property type="entry name" value="FAD/NAD-bd_sf"/>
</dbReference>
<evidence type="ECO:0000259" key="9">
    <source>
        <dbReference type="Pfam" id="PF07992"/>
    </source>
</evidence>
<evidence type="ECO:0000256" key="6">
    <source>
        <dbReference type="PIRSR" id="PIRSR000350-3"/>
    </source>
</evidence>
<evidence type="ECO:0000256" key="3">
    <source>
        <dbReference type="ARBA" id="ARBA00022827"/>
    </source>
</evidence>
<dbReference type="OrthoDB" id="9800167at2"/>
<dbReference type="Gene3D" id="3.30.390.30">
    <property type="match status" value="1"/>
</dbReference>
<comment type="caution">
    <text evidence="10">The sequence shown here is derived from an EMBL/GenBank/DDBJ whole genome shotgun (WGS) entry which is preliminary data.</text>
</comment>
<gene>
    <name evidence="10" type="ORF">L332_06760</name>
</gene>
<name>U1MU18_9MICO</name>
<keyword evidence="11" id="KW-1185">Reference proteome</keyword>
<evidence type="ECO:0000256" key="2">
    <source>
        <dbReference type="ARBA" id="ARBA00022630"/>
    </source>
</evidence>
<evidence type="ECO:0000256" key="4">
    <source>
        <dbReference type="ARBA" id="ARBA00023002"/>
    </source>
</evidence>
<dbReference type="GO" id="GO:0050660">
    <property type="term" value="F:flavin adenine dinucleotide binding"/>
    <property type="evidence" value="ECO:0007669"/>
    <property type="project" value="TreeGrafter"/>
</dbReference>
<dbReference type="PANTHER" id="PTHR43014:SF4">
    <property type="entry name" value="PYRIDINE NUCLEOTIDE-DISULFIDE OXIDOREDUCTASE RCLA-RELATED"/>
    <property type="match status" value="1"/>
</dbReference>
<dbReference type="EMBL" id="ASHR01000025">
    <property type="protein sequence ID" value="ERG64155.1"/>
    <property type="molecule type" value="Genomic_DNA"/>
</dbReference>
<dbReference type="AlphaFoldDB" id="U1MU18"/>
<dbReference type="Proteomes" id="UP000016462">
    <property type="component" value="Unassembled WGS sequence"/>
</dbReference>
<evidence type="ECO:0000313" key="10">
    <source>
        <dbReference type="EMBL" id="ERG64155.1"/>
    </source>
</evidence>
<feature type="binding site" evidence="6">
    <location>
        <begin position="174"/>
        <end position="181"/>
    </location>
    <ligand>
        <name>NAD(+)</name>
        <dbReference type="ChEBI" id="CHEBI:57540"/>
    </ligand>
</feature>
<keyword evidence="6" id="KW-0547">Nucleotide-binding</keyword>
<dbReference type="Pfam" id="PF07992">
    <property type="entry name" value="Pyr_redox_2"/>
    <property type="match status" value="1"/>
</dbReference>
<evidence type="ECO:0000313" key="11">
    <source>
        <dbReference type="Proteomes" id="UP000016462"/>
    </source>
</evidence>
<dbReference type="PRINTS" id="PR00368">
    <property type="entry name" value="FADPNR"/>
</dbReference>
<dbReference type="PRINTS" id="PR00411">
    <property type="entry name" value="PNDRDTASEI"/>
</dbReference>
<keyword evidence="4" id="KW-0560">Oxidoreductase</keyword>
<keyword evidence="6" id="KW-0520">NAD</keyword>
<dbReference type="InterPro" id="IPR004099">
    <property type="entry name" value="Pyr_nucl-diS_OxRdtase_dimer"/>
</dbReference>
<evidence type="ECO:0008006" key="12">
    <source>
        <dbReference type="Google" id="ProtNLM"/>
    </source>
</evidence>
<feature type="active site" description="Proton acceptor" evidence="5">
    <location>
        <position position="438"/>
    </location>
</feature>